<sequence>MTNAVVRTLAPAPHITVQPVKLSAKGVRNALTAKQKKLAIKERQGKKAAIEEDLNDLFVYIQQRCNELGEKHNCKAWFFLDCIFNGGVKSVTGLKTSSFNAWAHFKCEQINDELPADQAVSLLSVQAKYADEYHQLSHDEKERLIHDFDLVKDGRKTGPRITARGKIQDVVHTTQQMEELVSTRSSSVVRTRLTVQYKIQGLDARVGIQAMFCVVRSSSDFAMKPRWYFSSEDLERYLEIAVRKKFESKQVGALMEAYAVAGESVASVLRTLKMKAEWYKACIRDKISEMLINITGNKKIVMQYINYERNIVQKYHVKMIGWTHEKWVNVSDLGNSLEPLETLWNALQEGKCKFVQISTTEANTRAESVRNSISAGQAAPPTKRKARKDKGVPKGPRKKSGKKADVPVEGELDDDSNTESGQDSTSDNEGEDHTRKRTKRA</sequence>
<feature type="compositionally biased region" description="Acidic residues" evidence="1">
    <location>
        <begin position="408"/>
        <end position="417"/>
    </location>
</feature>
<evidence type="ECO:0000256" key="1">
    <source>
        <dbReference type="SAM" id="MobiDB-lite"/>
    </source>
</evidence>
<feature type="compositionally biased region" description="Polar residues" evidence="1">
    <location>
        <begin position="418"/>
        <end position="427"/>
    </location>
</feature>
<name>A0A4S4K9Z4_9APHY</name>
<feature type="compositionally biased region" description="Polar residues" evidence="1">
    <location>
        <begin position="363"/>
        <end position="375"/>
    </location>
</feature>
<accession>A0A4S4K9Z4</accession>
<feature type="region of interest" description="Disordered" evidence="1">
    <location>
        <begin position="363"/>
        <end position="441"/>
    </location>
</feature>
<dbReference type="EMBL" id="SGPJ01000398">
    <property type="protein sequence ID" value="THG94778.1"/>
    <property type="molecule type" value="Genomic_DNA"/>
</dbReference>
<organism evidence="2 3">
    <name type="scientific">Hermanssonia centrifuga</name>
    <dbReference type="NCBI Taxonomy" id="98765"/>
    <lineage>
        <taxon>Eukaryota</taxon>
        <taxon>Fungi</taxon>
        <taxon>Dikarya</taxon>
        <taxon>Basidiomycota</taxon>
        <taxon>Agaricomycotina</taxon>
        <taxon>Agaricomycetes</taxon>
        <taxon>Polyporales</taxon>
        <taxon>Meruliaceae</taxon>
        <taxon>Hermanssonia</taxon>
    </lineage>
</organism>
<evidence type="ECO:0000313" key="3">
    <source>
        <dbReference type="Proteomes" id="UP000309038"/>
    </source>
</evidence>
<dbReference type="Proteomes" id="UP000309038">
    <property type="component" value="Unassembled WGS sequence"/>
</dbReference>
<reference evidence="2 3" key="1">
    <citation type="submission" date="2019-02" db="EMBL/GenBank/DDBJ databases">
        <title>Genome sequencing of the rare red list fungi Phlebia centrifuga.</title>
        <authorList>
            <person name="Buettner E."/>
            <person name="Kellner H."/>
        </authorList>
    </citation>
    <scope>NUCLEOTIDE SEQUENCE [LARGE SCALE GENOMIC DNA]</scope>
    <source>
        <strain evidence="2 3">DSM 108282</strain>
    </source>
</reference>
<evidence type="ECO:0000313" key="2">
    <source>
        <dbReference type="EMBL" id="THG94778.1"/>
    </source>
</evidence>
<keyword evidence="3" id="KW-1185">Reference proteome</keyword>
<gene>
    <name evidence="2" type="ORF">EW026_g6754</name>
</gene>
<dbReference type="AlphaFoldDB" id="A0A4S4K9Z4"/>
<protein>
    <submittedName>
        <fullName evidence="2">Uncharacterized protein</fullName>
    </submittedName>
</protein>
<proteinExistence type="predicted"/>
<comment type="caution">
    <text evidence="2">The sequence shown here is derived from an EMBL/GenBank/DDBJ whole genome shotgun (WGS) entry which is preliminary data.</text>
</comment>